<dbReference type="Proteomes" id="UP000309340">
    <property type="component" value="Unassembled WGS sequence"/>
</dbReference>
<feature type="compositionally biased region" description="Gly residues" evidence="1">
    <location>
        <begin position="375"/>
        <end position="384"/>
    </location>
</feature>
<sequence>MATLSAAALELADSLTVESIPPKLRCANCNKLAVDAVKLPCCDSNICHPCSRDDCKPNKNLRTTISAYIKTEQSKRQKVQREKDAKSAAATPVAAVAALGTPAPATETMTETNGDVRDVMDAKSDTPALERASSASGEAEPNQEITDDPTTNGEDADHEATVEAEDDQDGEYDDDDDVVITTHKPEDEVKQETQLQNEYMEPEQGHGEVQEQQSDMNRRQQAFNNFDQQSQQGGYGNGGMGFGNTNNFNPMMGMGMGGFGMGMGIPNMMGMPGMMDPSMMFGNGGGFGGMDMGMMNMGMGPMGMGGFGGMMGGGGGFGGGAGGFNGPNGYNNQNFGNSMNQQFRNDRGGFGGGGRPFGRGGFNRGRGYNNNGFIRGRGGYGGGFQNQQQNQNFGQQQQYGQQYGQGQNQGMMNQQQQQAGGSMSEHSGPSGRRPSPSYEPINSAETNATQTARDQDMEQPDPETTNGTEDANPTVAEGEEVTQSVEEHVAPNGDVSYEVDGTAQGGATDEAMGGDVTMQQQQDHPDESVRPDTNEMDTSGMNGTPQQDSYAYDNQQAYNQNFNFGARGRGGVRGGFRGGRGGFGPAGIPSDALDLTPAPAPPVNAPSGPKAMREGRPNTGFFARIVPTSAAPPKAMTP</sequence>
<evidence type="ECO:0000313" key="3">
    <source>
        <dbReference type="Proteomes" id="UP000309340"/>
    </source>
</evidence>
<feature type="region of interest" description="Disordered" evidence="1">
    <location>
        <begin position="573"/>
        <end position="617"/>
    </location>
</feature>
<feature type="compositionally biased region" description="Basic and acidic residues" evidence="1">
    <location>
        <begin position="73"/>
        <end position="86"/>
    </location>
</feature>
<keyword evidence="3" id="KW-1185">Reference proteome</keyword>
<feature type="compositionally biased region" description="Low complexity" evidence="1">
    <location>
        <begin position="385"/>
        <end position="436"/>
    </location>
</feature>
<feature type="compositionally biased region" description="Polar residues" evidence="1">
    <location>
        <begin position="536"/>
        <end position="549"/>
    </location>
</feature>
<feature type="region of interest" description="Disordered" evidence="1">
    <location>
        <begin position="73"/>
        <end position="92"/>
    </location>
</feature>
<dbReference type="OrthoDB" id="106784at2759"/>
<feature type="compositionally biased region" description="Basic and acidic residues" evidence="1">
    <location>
        <begin position="523"/>
        <end position="533"/>
    </location>
</feature>
<name>A0A4U0XXU8_9PEZI</name>
<feature type="compositionally biased region" description="Polar residues" evidence="1">
    <location>
        <begin position="462"/>
        <end position="471"/>
    </location>
</feature>
<accession>A0A4U0XXU8</accession>
<gene>
    <name evidence="2" type="ORF">B0A55_01771</name>
</gene>
<feature type="region of interest" description="Disordered" evidence="1">
    <location>
        <begin position="99"/>
        <end position="118"/>
    </location>
</feature>
<comment type="caution">
    <text evidence="2">The sequence shown here is derived from an EMBL/GenBank/DDBJ whole genome shotgun (WGS) entry which is preliminary data.</text>
</comment>
<organism evidence="2 3">
    <name type="scientific">Friedmanniomyces simplex</name>
    <dbReference type="NCBI Taxonomy" id="329884"/>
    <lineage>
        <taxon>Eukaryota</taxon>
        <taxon>Fungi</taxon>
        <taxon>Dikarya</taxon>
        <taxon>Ascomycota</taxon>
        <taxon>Pezizomycotina</taxon>
        <taxon>Dothideomycetes</taxon>
        <taxon>Dothideomycetidae</taxon>
        <taxon>Mycosphaerellales</taxon>
        <taxon>Teratosphaeriaceae</taxon>
        <taxon>Friedmanniomyces</taxon>
    </lineage>
</organism>
<evidence type="ECO:0000256" key="1">
    <source>
        <dbReference type="SAM" id="MobiDB-lite"/>
    </source>
</evidence>
<feature type="non-terminal residue" evidence="2">
    <location>
        <position position="638"/>
    </location>
</feature>
<proteinExistence type="predicted"/>
<feature type="compositionally biased region" description="Low complexity" evidence="1">
    <location>
        <begin position="99"/>
        <end position="112"/>
    </location>
</feature>
<feature type="compositionally biased region" description="Polar residues" evidence="1">
    <location>
        <begin position="443"/>
        <end position="452"/>
    </location>
</feature>
<evidence type="ECO:0008006" key="4">
    <source>
        <dbReference type="Google" id="ProtNLM"/>
    </source>
</evidence>
<feature type="region of interest" description="Disordered" evidence="1">
    <location>
        <begin position="346"/>
        <end position="549"/>
    </location>
</feature>
<dbReference type="EMBL" id="NAJQ01000025">
    <property type="protein sequence ID" value="TKA82794.1"/>
    <property type="molecule type" value="Genomic_DNA"/>
</dbReference>
<feature type="compositionally biased region" description="Acidic residues" evidence="1">
    <location>
        <begin position="154"/>
        <end position="177"/>
    </location>
</feature>
<feature type="compositionally biased region" description="Gly residues" evidence="1">
    <location>
        <begin position="573"/>
        <end position="585"/>
    </location>
</feature>
<dbReference type="STRING" id="329884.A0A4U0XXU8"/>
<evidence type="ECO:0000313" key="2">
    <source>
        <dbReference type="EMBL" id="TKA82794.1"/>
    </source>
</evidence>
<reference evidence="2 3" key="1">
    <citation type="submission" date="2017-03" db="EMBL/GenBank/DDBJ databases">
        <title>Genomes of endolithic fungi from Antarctica.</title>
        <authorList>
            <person name="Coleine C."/>
            <person name="Masonjones S."/>
            <person name="Stajich J.E."/>
        </authorList>
    </citation>
    <scope>NUCLEOTIDE SEQUENCE [LARGE SCALE GENOMIC DNA]</scope>
    <source>
        <strain evidence="2 3">CCFEE 5184</strain>
    </source>
</reference>
<protein>
    <recommendedName>
        <fullName evidence="4">RING-type domain-containing protein</fullName>
    </recommendedName>
</protein>
<feature type="compositionally biased region" description="Gly residues" evidence="1">
    <location>
        <begin position="348"/>
        <end position="364"/>
    </location>
</feature>
<dbReference type="AlphaFoldDB" id="A0A4U0XXU8"/>
<feature type="compositionally biased region" description="Low complexity" evidence="1">
    <location>
        <begin position="365"/>
        <end position="374"/>
    </location>
</feature>
<feature type="region of interest" description="Disordered" evidence="1">
    <location>
        <begin position="124"/>
        <end position="177"/>
    </location>
</feature>